<name>A0A1R2CYX0_9CILI</name>
<dbReference type="Gene3D" id="3.40.50.300">
    <property type="entry name" value="P-loop containing nucleotide triphosphate hydrolases"/>
    <property type="match status" value="1"/>
</dbReference>
<dbReference type="Proteomes" id="UP000187209">
    <property type="component" value="Unassembled WGS sequence"/>
</dbReference>
<reference evidence="4 5" key="1">
    <citation type="submission" date="2016-11" db="EMBL/GenBank/DDBJ databases">
        <title>The macronuclear genome of Stentor coeruleus: a giant cell with tiny introns.</title>
        <authorList>
            <person name="Slabodnick M."/>
            <person name="Ruby J.G."/>
            <person name="Reiff S.B."/>
            <person name="Swart E.C."/>
            <person name="Gosai S."/>
            <person name="Prabakaran S."/>
            <person name="Witkowska E."/>
            <person name="Larue G.E."/>
            <person name="Fisher S."/>
            <person name="Freeman R.M."/>
            <person name="Gunawardena J."/>
            <person name="Chu W."/>
            <person name="Stover N.A."/>
            <person name="Gregory B.D."/>
            <person name="Nowacki M."/>
            <person name="Derisi J."/>
            <person name="Roy S.W."/>
            <person name="Marshall W.F."/>
            <person name="Sood P."/>
        </authorList>
    </citation>
    <scope>NUCLEOTIDE SEQUENCE [LARGE SCALE GENOMIC DNA]</scope>
    <source>
        <strain evidence="4">WM001</strain>
    </source>
</reference>
<dbReference type="OrthoDB" id="2135133at2759"/>
<keyword evidence="5" id="KW-1185">Reference proteome</keyword>
<evidence type="ECO:0000313" key="4">
    <source>
        <dbReference type="EMBL" id="OMJ94206.1"/>
    </source>
</evidence>
<evidence type="ECO:0000256" key="2">
    <source>
        <dbReference type="RuleBase" id="RU003616"/>
    </source>
</evidence>
<organism evidence="4 5">
    <name type="scientific">Stentor coeruleus</name>
    <dbReference type="NCBI Taxonomy" id="5963"/>
    <lineage>
        <taxon>Eukaryota</taxon>
        <taxon>Sar</taxon>
        <taxon>Alveolata</taxon>
        <taxon>Ciliophora</taxon>
        <taxon>Postciliodesmatophora</taxon>
        <taxon>Heterotrichea</taxon>
        <taxon>Heterotrichida</taxon>
        <taxon>Stentoridae</taxon>
        <taxon>Stentor</taxon>
    </lineage>
</organism>
<dbReference type="PANTHER" id="PTHR34726:SF3">
    <property type="entry name" value="GUANYLATE-BINDING PROTEIN N-TERMINAL DOMAIN-CONTAINING PROTEIN-RELATED"/>
    <property type="match status" value="1"/>
</dbReference>
<dbReference type="InterPro" id="IPR008978">
    <property type="entry name" value="HSP20-like_chaperone"/>
</dbReference>
<dbReference type="InterPro" id="IPR027417">
    <property type="entry name" value="P-loop_NTPase"/>
</dbReference>
<feature type="domain" description="SHSP" evidence="3">
    <location>
        <begin position="419"/>
        <end position="518"/>
    </location>
</feature>
<proteinExistence type="inferred from homology"/>
<sequence>MSNNIELPLESESEYDVDEFDSTDRLQKQINILKIELLNAKQKEHAAQVEVQKLSNGSKELRKMIEERNRILTNKFASEILDHNDLLGSNKKYDCVIDIKSFKDLVGPGWELDFPNPEAYLEQNDQIIFRSIGNSLAFLTVTGAYDKGKTFLLNKLCNCNFPSSKKVETKGISFKSTYVSETTDVIIIDTAGTHSPIKYCETISERKETEKRIRDLIFLLSDFFILVVNDYTTLDQELLEKLEKQLKGNKKKNNKELIVVHNLKDVFTEDLAFKTWEKQIISLYDLNQKAQVLTTTVEDGSEITWLKAEYARHVMMINDFTSEGKKYNLNTIKLLRQWITAFCVNHKKKNIFTELFNILSKNITESQNMNLNNSFYAEEVRYSIHESESALDTCKLSICRRDNKFFLHSKYFNENLLDTTPNSFEPCYDIVKNSEEYLIIIDTPGVAEENLRIKRTKNVLTVDGMREKDFEGESQEFVRSFGKFHLEFKIPSDYDYRNRKSVYKDGILRISFNFDAGD</sequence>
<comment type="similarity">
    <text evidence="1 2">Belongs to the small heat shock protein (HSP20) family.</text>
</comment>
<dbReference type="Pfam" id="PF00011">
    <property type="entry name" value="HSP20"/>
    <property type="match status" value="1"/>
</dbReference>
<dbReference type="Pfam" id="PF01926">
    <property type="entry name" value="MMR_HSR1"/>
    <property type="match status" value="1"/>
</dbReference>
<dbReference type="PANTHER" id="PTHR34726">
    <property type="entry name" value="GBP DOMAIN-CONTAINING PROTEIN"/>
    <property type="match status" value="1"/>
</dbReference>
<dbReference type="Gene3D" id="2.60.40.790">
    <property type="match status" value="1"/>
</dbReference>
<dbReference type="InterPro" id="IPR002068">
    <property type="entry name" value="A-crystallin/Hsp20_dom"/>
</dbReference>
<dbReference type="AlphaFoldDB" id="A0A1R2CYX0"/>
<accession>A0A1R2CYX0</accession>
<dbReference type="SUPFAM" id="SSF52540">
    <property type="entry name" value="P-loop containing nucleoside triphosphate hydrolases"/>
    <property type="match status" value="1"/>
</dbReference>
<dbReference type="EMBL" id="MPUH01000030">
    <property type="protein sequence ID" value="OMJ94206.1"/>
    <property type="molecule type" value="Genomic_DNA"/>
</dbReference>
<dbReference type="SUPFAM" id="SSF49764">
    <property type="entry name" value="HSP20-like chaperones"/>
    <property type="match status" value="1"/>
</dbReference>
<protein>
    <recommendedName>
        <fullName evidence="3">SHSP domain-containing protein</fullName>
    </recommendedName>
</protein>
<dbReference type="CDD" id="cd06464">
    <property type="entry name" value="ACD_sHsps-like"/>
    <property type="match status" value="1"/>
</dbReference>
<gene>
    <name evidence="4" type="ORF">SteCoe_2692</name>
</gene>
<evidence type="ECO:0000313" key="5">
    <source>
        <dbReference type="Proteomes" id="UP000187209"/>
    </source>
</evidence>
<evidence type="ECO:0000256" key="1">
    <source>
        <dbReference type="PROSITE-ProRule" id="PRU00285"/>
    </source>
</evidence>
<dbReference type="GO" id="GO:0005525">
    <property type="term" value="F:GTP binding"/>
    <property type="evidence" value="ECO:0007669"/>
    <property type="project" value="InterPro"/>
</dbReference>
<dbReference type="InterPro" id="IPR006073">
    <property type="entry name" value="GTP-bd"/>
</dbReference>
<evidence type="ECO:0000259" key="3">
    <source>
        <dbReference type="PROSITE" id="PS01031"/>
    </source>
</evidence>
<comment type="caution">
    <text evidence="4">The sequence shown here is derived from an EMBL/GenBank/DDBJ whole genome shotgun (WGS) entry which is preliminary data.</text>
</comment>
<dbReference type="PROSITE" id="PS01031">
    <property type="entry name" value="SHSP"/>
    <property type="match status" value="1"/>
</dbReference>